<dbReference type="InParanoid" id="S8ESA0"/>
<dbReference type="HOGENOM" id="CLU_001305_4_0_1"/>
<keyword evidence="2" id="KW-1185">Reference proteome</keyword>
<dbReference type="Proteomes" id="UP000015241">
    <property type="component" value="Unassembled WGS sequence"/>
</dbReference>
<sequence length="84" mass="9068">GHPDRSSSSSNPFELGSSSLENLDDAVILHLEAHNIYPVGHPDRSSSLKSLATAPQTRFEQLIDCVDLDSAVTLRREASNPPPC</sequence>
<name>S8ESA0_FOMSC</name>
<dbReference type="EMBL" id="KE504123">
    <property type="protein sequence ID" value="EPT05789.1"/>
    <property type="molecule type" value="Genomic_DNA"/>
</dbReference>
<dbReference type="AlphaFoldDB" id="S8ESA0"/>
<evidence type="ECO:0000313" key="1">
    <source>
        <dbReference type="EMBL" id="EPT05789.1"/>
    </source>
</evidence>
<feature type="non-terminal residue" evidence="1">
    <location>
        <position position="1"/>
    </location>
</feature>
<accession>S8ESA0</accession>
<organism evidence="1 2">
    <name type="scientific">Fomitopsis schrenkii</name>
    <name type="common">Brown rot fungus</name>
    <dbReference type="NCBI Taxonomy" id="2126942"/>
    <lineage>
        <taxon>Eukaryota</taxon>
        <taxon>Fungi</taxon>
        <taxon>Dikarya</taxon>
        <taxon>Basidiomycota</taxon>
        <taxon>Agaricomycotina</taxon>
        <taxon>Agaricomycetes</taxon>
        <taxon>Polyporales</taxon>
        <taxon>Fomitopsis</taxon>
    </lineage>
</organism>
<proteinExistence type="predicted"/>
<reference evidence="1 2" key="1">
    <citation type="journal article" date="2012" name="Science">
        <title>The Paleozoic origin of enzymatic lignin decomposition reconstructed from 31 fungal genomes.</title>
        <authorList>
            <person name="Floudas D."/>
            <person name="Binder M."/>
            <person name="Riley R."/>
            <person name="Barry K."/>
            <person name="Blanchette R.A."/>
            <person name="Henrissat B."/>
            <person name="Martinez A.T."/>
            <person name="Otillar R."/>
            <person name="Spatafora J.W."/>
            <person name="Yadav J.S."/>
            <person name="Aerts A."/>
            <person name="Benoit I."/>
            <person name="Boyd A."/>
            <person name="Carlson A."/>
            <person name="Copeland A."/>
            <person name="Coutinho P.M."/>
            <person name="de Vries R.P."/>
            <person name="Ferreira P."/>
            <person name="Findley K."/>
            <person name="Foster B."/>
            <person name="Gaskell J."/>
            <person name="Glotzer D."/>
            <person name="Gorecki P."/>
            <person name="Heitman J."/>
            <person name="Hesse C."/>
            <person name="Hori C."/>
            <person name="Igarashi K."/>
            <person name="Jurgens J.A."/>
            <person name="Kallen N."/>
            <person name="Kersten P."/>
            <person name="Kohler A."/>
            <person name="Kuees U."/>
            <person name="Kumar T.K.A."/>
            <person name="Kuo A."/>
            <person name="LaButti K."/>
            <person name="Larrondo L.F."/>
            <person name="Lindquist E."/>
            <person name="Ling A."/>
            <person name="Lombard V."/>
            <person name="Lucas S."/>
            <person name="Lundell T."/>
            <person name="Martin R."/>
            <person name="McLaughlin D.J."/>
            <person name="Morgenstern I."/>
            <person name="Morin E."/>
            <person name="Murat C."/>
            <person name="Nagy L.G."/>
            <person name="Nolan M."/>
            <person name="Ohm R.A."/>
            <person name="Patyshakuliyeva A."/>
            <person name="Rokas A."/>
            <person name="Ruiz-Duenas F.J."/>
            <person name="Sabat G."/>
            <person name="Salamov A."/>
            <person name="Samejima M."/>
            <person name="Schmutz J."/>
            <person name="Slot J.C."/>
            <person name="St John F."/>
            <person name="Stenlid J."/>
            <person name="Sun H."/>
            <person name="Sun S."/>
            <person name="Syed K."/>
            <person name="Tsang A."/>
            <person name="Wiebenga A."/>
            <person name="Young D."/>
            <person name="Pisabarro A."/>
            <person name="Eastwood D.C."/>
            <person name="Martin F."/>
            <person name="Cullen D."/>
            <person name="Grigoriev I.V."/>
            <person name="Hibbett D.S."/>
        </authorList>
    </citation>
    <scope>NUCLEOTIDE SEQUENCE</scope>
    <source>
        <strain evidence="2">FP-58527</strain>
    </source>
</reference>
<protein>
    <submittedName>
        <fullName evidence="1">Uncharacterized protein</fullName>
    </submittedName>
</protein>
<dbReference type="OrthoDB" id="2801055at2759"/>
<gene>
    <name evidence="1" type="ORF">FOMPIDRAFT_65224</name>
</gene>
<evidence type="ECO:0000313" key="2">
    <source>
        <dbReference type="Proteomes" id="UP000015241"/>
    </source>
</evidence>